<comment type="similarity">
    <text evidence="4 12">Belongs to the SRP68 family.</text>
</comment>
<evidence type="ECO:0000256" key="12">
    <source>
        <dbReference type="PIRNR" id="PIRNR038995"/>
    </source>
</evidence>
<keyword evidence="9" id="KW-0539">Nucleus</keyword>
<proteinExistence type="inferred from homology"/>
<dbReference type="GO" id="GO:0008312">
    <property type="term" value="F:7S RNA binding"/>
    <property type="evidence" value="ECO:0007669"/>
    <property type="project" value="InterPro"/>
</dbReference>
<evidence type="ECO:0000256" key="1">
    <source>
        <dbReference type="ARBA" id="ARBA00004240"/>
    </source>
</evidence>
<dbReference type="GO" id="GO:0005047">
    <property type="term" value="F:signal recognition particle binding"/>
    <property type="evidence" value="ECO:0007669"/>
    <property type="project" value="InterPro"/>
</dbReference>
<keyword evidence="7 12" id="KW-0694">RNA-binding</keyword>
<evidence type="ECO:0000256" key="3">
    <source>
        <dbReference type="ARBA" id="ARBA00004604"/>
    </source>
</evidence>
<evidence type="ECO:0000256" key="10">
    <source>
        <dbReference type="ARBA" id="ARBA00023274"/>
    </source>
</evidence>
<dbReference type="CDD" id="cd15481">
    <property type="entry name" value="SRP68-RBD"/>
    <property type="match status" value="1"/>
</dbReference>
<dbReference type="InterPro" id="IPR026258">
    <property type="entry name" value="SRP68"/>
</dbReference>
<evidence type="ECO:0000313" key="13">
    <source>
        <dbReference type="EMBL" id="JAD02552.1"/>
    </source>
</evidence>
<dbReference type="AlphaFoldDB" id="A0A0A1WUL3"/>
<dbReference type="GO" id="GO:0005783">
    <property type="term" value="C:endoplasmic reticulum"/>
    <property type="evidence" value="ECO:0007669"/>
    <property type="project" value="UniProtKB-SubCell"/>
</dbReference>
<dbReference type="GO" id="GO:0005829">
    <property type="term" value="C:cytosol"/>
    <property type="evidence" value="ECO:0007669"/>
    <property type="project" value="UniProtKB-ARBA"/>
</dbReference>
<dbReference type="PANTHER" id="PTHR12860">
    <property type="entry name" value="SIGNAL RECOGNITION PARTICLE 68 KDA PROTEIN"/>
    <property type="match status" value="1"/>
</dbReference>
<dbReference type="GO" id="GO:0005730">
    <property type="term" value="C:nucleolus"/>
    <property type="evidence" value="ECO:0007669"/>
    <property type="project" value="UniProtKB-SubCell"/>
</dbReference>
<keyword evidence="8 12" id="KW-0733">Signal recognition particle</keyword>
<evidence type="ECO:0000256" key="2">
    <source>
        <dbReference type="ARBA" id="ARBA00004496"/>
    </source>
</evidence>
<dbReference type="FunFam" id="1.10.3450.40:FF:000001">
    <property type="entry name" value="Signal recognition particle subunit SRP68"/>
    <property type="match status" value="1"/>
</dbReference>
<evidence type="ECO:0000256" key="9">
    <source>
        <dbReference type="ARBA" id="ARBA00023242"/>
    </source>
</evidence>
<dbReference type="EMBL" id="GBXI01011740">
    <property type="protein sequence ID" value="JAD02552.1"/>
    <property type="molecule type" value="Transcribed_RNA"/>
</dbReference>
<dbReference type="GO" id="GO:0006614">
    <property type="term" value="P:SRP-dependent cotranslational protein targeting to membrane"/>
    <property type="evidence" value="ECO:0007669"/>
    <property type="project" value="InterPro"/>
</dbReference>
<dbReference type="GO" id="GO:0030942">
    <property type="term" value="F:endoplasmic reticulum signal peptide binding"/>
    <property type="evidence" value="ECO:0007669"/>
    <property type="project" value="InterPro"/>
</dbReference>
<keyword evidence="6" id="KW-0256">Endoplasmic reticulum</keyword>
<dbReference type="Pfam" id="PF16969">
    <property type="entry name" value="SRP68"/>
    <property type="match status" value="1"/>
</dbReference>
<reference evidence="13" key="2">
    <citation type="journal article" date="2015" name="Gigascience">
        <title>Reconstructing a comprehensive transcriptome assembly of a white-pupal translocated strain of the pest fruit fly Bactrocera cucurbitae.</title>
        <authorList>
            <person name="Sim S.B."/>
            <person name="Calla B."/>
            <person name="Hall B."/>
            <person name="DeRego T."/>
            <person name="Geib S.M."/>
        </authorList>
    </citation>
    <scope>NUCLEOTIDE SEQUENCE</scope>
</reference>
<dbReference type="Gene3D" id="1.10.3450.40">
    <property type="entry name" value="Signal recognition particle, SRP68 subunit, RNA-binding domain"/>
    <property type="match status" value="1"/>
</dbReference>
<dbReference type="PANTHER" id="PTHR12860:SF0">
    <property type="entry name" value="SIGNAL RECOGNITION PARTICLE SUBUNIT SRP68"/>
    <property type="match status" value="1"/>
</dbReference>
<gene>
    <name evidence="13" type="primary">Srp68</name>
    <name evidence="13" type="ORF">g.19181</name>
</gene>
<evidence type="ECO:0000256" key="7">
    <source>
        <dbReference type="ARBA" id="ARBA00022884"/>
    </source>
</evidence>
<evidence type="ECO:0000256" key="4">
    <source>
        <dbReference type="ARBA" id="ARBA00009352"/>
    </source>
</evidence>
<name>A0A0A1WUL3_ZEUCU</name>
<evidence type="ECO:0000256" key="8">
    <source>
        <dbReference type="ARBA" id="ARBA00023135"/>
    </source>
</evidence>
<sequence length="640" mass="73313">MLSKIDDVLTFVIAVHNCISFLSFEPKLTRLKIVILIEKMVEETPNAENVEKSEAEQAPPPPEPVKVFTVEILHMVKDAQQQHGLRHGDYQRYRGYCTRRIRRLRKALKYPQGDKRHFKRKDVTLAQLTGKRADERFIHIPLISAERAWAYAMQLKQEANTEPRKRFHLINKLRRACFYALQLQELCNSEAFDARTKLECEAYVAWMHGSLHFELQLWGSALEHLKRAQVVYENLAKALPEDEQELYRAKVNEFTPNLRYCAYNIGGGGGTNKIDDLLELRAQGLLENLDLLVSQTKVESSEGLQTIEWRSRKVTVRPEKVRLFLLSIQEVDKSLEKTTKLDSKIELIERILMDCKDAIQAVKEEIKQDPKLRSLTTGQTVTGVQYLLAYLSYIRHSRTLQRNLCLVEQAQSNFDDPNQKSQVVGEGKRVRSQDLARLYEIILQNVTEMLQIQGMEDDAAYQAEMENLALTFKAFRCYYIALTLIDMKKWKEAVALYERSSKYANEALSGKLSDEFKLTDDLKKLVSTIDGCKFSAHAYSVLENDTSDDAVSTSKSQKSTKPLYERLSQYKEDQSLHTKTPNVFKMTPEMEAIACKPLFFDLAIGHIELPPLDDKLQSPGNKGASISGFVKGFLGWGGKK</sequence>
<dbReference type="InterPro" id="IPR038253">
    <property type="entry name" value="SRP68_N_sf"/>
</dbReference>
<dbReference type="InterPro" id="IPR034652">
    <property type="entry name" value="SRP68-RBD"/>
</dbReference>
<protein>
    <recommendedName>
        <fullName evidence="11 12">Signal recognition particle subunit SRP68</fullName>
        <shortName evidence="12">SRP68</shortName>
    </recommendedName>
</protein>
<comment type="subcellular location">
    <subcellularLocation>
        <location evidence="2 12">Cytoplasm</location>
    </subcellularLocation>
    <subcellularLocation>
        <location evidence="1">Endoplasmic reticulum</location>
    </subcellularLocation>
    <subcellularLocation>
        <location evidence="3">Nucleus</location>
        <location evidence="3">Nucleolus</location>
    </subcellularLocation>
</comment>
<comment type="function">
    <text evidence="12">Component of the signal recognition particle (SRP) complex, a ribonucleoprotein complex that mediates the cotranslational targeting of secretory and membrane proteins to the endoplasmic reticulum (ER). The SRP complex interacts with the signal sequence in nascent secretory and membrane proteins and directs them to the membrane of the ER.</text>
</comment>
<organism evidence="13">
    <name type="scientific">Zeugodacus cucurbitae</name>
    <name type="common">Melon fruit fly</name>
    <name type="synonym">Bactrocera cucurbitae</name>
    <dbReference type="NCBI Taxonomy" id="28588"/>
    <lineage>
        <taxon>Eukaryota</taxon>
        <taxon>Metazoa</taxon>
        <taxon>Ecdysozoa</taxon>
        <taxon>Arthropoda</taxon>
        <taxon>Hexapoda</taxon>
        <taxon>Insecta</taxon>
        <taxon>Pterygota</taxon>
        <taxon>Neoptera</taxon>
        <taxon>Endopterygota</taxon>
        <taxon>Diptera</taxon>
        <taxon>Brachycera</taxon>
        <taxon>Muscomorpha</taxon>
        <taxon>Tephritoidea</taxon>
        <taxon>Tephritidae</taxon>
        <taxon>Zeugodacus</taxon>
        <taxon>Zeugodacus</taxon>
    </lineage>
</organism>
<accession>A0A0A1WUL3</accession>
<keyword evidence="5 12" id="KW-0963">Cytoplasm</keyword>
<dbReference type="GO" id="GO:0005786">
    <property type="term" value="C:signal recognition particle, endoplasmic reticulum targeting"/>
    <property type="evidence" value="ECO:0007669"/>
    <property type="project" value="UniProtKB-KW"/>
</dbReference>
<evidence type="ECO:0000256" key="5">
    <source>
        <dbReference type="ARBA" id="ARBA00022490"/>
    </source>
</evidence>
<evidence type="ECO:0000256" key="11">
    <source>
        <dbReference type="ARBA" id="ARBA00029498"/>
    </source>
</evidence>
<reference evidence="13" key="1">
    <citation type="submission" date="2014-11" db="EMBL/GenBank/DDBJ databases">
        <authorList>
            <person name="Geib S."/>
        </authorList>
    </citation>
    <scope>NUCLEOTIDE SEQUENCE</scope>
</reference>
<evidence type="ECO:0000256" key="6">
    <source>
        <dbReference type="ARBA" id="ARBA00022824"/>
    </source>
</evidence>
<dbReference type="PIRSF" id="PIRSF038995">
    <property type="entry name" value="SRP68"/>
    <property type="match status" value="1"/>
</dbReference>
<keyword evidence="10 12" id="KW-0687">Ribonucleoprotein</keyword>